<comment type="caution">
    <text evidence="1">The sequence shown here is derived from an EMBL/GenBank/DDBJ whole genome shotgun (WGS) entry which is preliminary data.</text>
</comment>
<gene>
    <name evidence="1" type="ORF">Tco_0750514</name>
</gene>
<evidence type="ECO:0000313" key="1">
    <source>
        <dbReference type="EMBL" id="GJS83973.1"/>
    </source>
</evidence>
<proteinExistence type="predicted"/>
<reference evidence="1" key="1">
    <citation type="journal article" date="2022" name="Int. J. Mol. Sci.">
        <title>Draft Genome of Tanacetum Coccineum: Genomic Comparison of Closely Related Tanacetum-Family Plants.</title>
        <authorList>
            <person name="Yamashiro T."/>
            <person name="Shiraishi A."/>
            <person name="Nakayama K."/>
            <person name="Satake H."/>
        </authorList>
    </citation>
    <scope>NUCLEOTIDE SEQUENCE</scope>
</reference>
<accession>A0ABQ4Z4N8</accession>
<protein>
    <submittedName>
        <fullName evidence="1">Uncharacterized protein</fullName>
    </submittedName>
</protein>
<evidence type="ECO:0000313" key="2">
    <source>
        <dbReference type="Proteomes" id="UP001151760"/>
    </source>
</evidence>
<organism evidence="1 2">
    <name type="scientific">Tanacetum coccineum</name>
    <dbReference type="NCBI Taxonomy" id="301880"/>
    <lineage>
        <taxon>Eukaryota</taxon>
        <taxon>Viridiplantae</taxon>
        <taxon>Streptophyta</taxon>
        <taxon>Embryophyta</taxon>
        <taxon>Tracheophyta</taxon>
        <taxon>Spermatophyta</taxon>
        <taxon>Magnoliopsida</taxon>
        <taxon>eudicotyledons</taxon>
        <taxon>Gunneridae</taxon>
        <taxon>Pentapetalae</taxon>
        <taxon>asterids</taxon>
        <taxon>campanulids</taxon>
        <taxon>Asterales</taxon>
        <taxon>Asteraceae</taxon>
        <taxon>Asteroideae</taxon>
        <taxon>Anthemideae</taxon>
        <taxon>Anthemidinae</taxon>
        <taxon>Tanacetum</taxon>
    </lineage>
</organism>
<name>A0ABQ4Z4N8_9ASTR</name>
<sequence>MHIRDEGGNPLKFDLREVLNYEDSVQFQLLNFKFLSIFPQIISLVFAEEVRNTIKDCFDNKNVPLLIIIDLSTIPVKLASSAEQEKSIMGLPLAITLKILELPENTPHEANSTRRNRYRRHIIIINLYRSLIKIDKESTVSGWHRALTEQTIKLETRFLVTTGTSEGWMSSAIPLLVGKTVSFVTSVLRSTTLGEEVVGIIERELDKGELGKPVVD</sequence>
<reference evidence="1" key="2">
    <citation type="submission" date="2022-01" db="EMBL/GenBank/DDBJ databases">
        <authorList>
            <person name="Yamashiro T."/>
            <person name="Shiraishi A."/>
            <person name="Satake H."/>
            <person name="Nakayama K."/>
        </authorList>
    </citation>
    <scope>NUCLEOTIDE SEQUENCE</scope>
</reference>
<dbReference type="EMBL" id="BQNB010010940">
    <property type="protein sequence ID" value="GJS83973.1"/>
    <property type="molecule type" value="Genomic_DNA"/>
</dbReference>
<dbReference type="Proteomes" id="UP001151760">
    <property type="component" value="Unassembled WGS sequence"/>
</dbReference>
<keyword evidence="2" id="KW-1185">Reference proteome</keyword>